<evidence type="ECO:0000259" key="14">
    <source>
        <dbReference type="PROSITE" id="PS50110"/>
    </source>
</evidence>
<dbReference type="Pfam" id="PF00072">
    <property type="entry name" value="Response_reg"/>
    <property type="match status" value="1"/>
</dbReference>
<evidence type="ECO:0000256" key="3">
    <source>
        <dbReference type="ARBA" id="ARBA00012438"/>
    </source>
</evidence>
<keyword evidence="7" id="KW-0418">Kinase</keyword>
<dbReference type="PRINTS" id="PR00344">
    <property type="entry name" value="BCTRLSENSOR"/>
</dbReference>
<dbReference type="OrthoDB" id="9809348at2"/>
<feature type="transmembrane region" description="Helical" evidence="12">
    <location>
        <begin position="44"/>
        <end position="64"/>
    </location>
</feature>
<name>A0A544UWF7_LYSSH</name>
<dbReference type="FunFam" id="3.30.565.10:FF:000010">
    <property type="entry name" value="Sensor histidine kinase RcsC"/>
    <property type="match status" value="1"/>
</dbReference>
<dbReference type="Pfam" id="PF06580">
    <property type="entry name" value="His_kinase"/>
    <property type="match status" value="1"/>
</dbReference>
<accession>A0A544UWF7</accession>
<proteinExistence type="inferred from homology"/>
<evidence type="ECO:0000256" key="6">
    <source>
        <dbReference type="ARBA" id="ARBA00022741"/>
    </source>
</evidence>
<dbReference type="PROSITE" id="PS50109">
    <property type="entry name" value="HIS_KIN"/>
    <property type="match status" value="1"/>
</dbReference>
<dbReference type="GO" id="GO:0016020">
    <property type="term" value="C:membrane"/>
    <property type="evidence" value="ECO:0007669"/>
    <property type="project" value="InterPro"/>
</dbReference>
<comment type="catalytic activity">
    <reaction evidence="1">
        <text>ATP + protein L-histidine = ADP + protein N-phospho-L-histidine.</text>
        <dbReference type="EC" id="2.7.13.3"/>
    </reaction>
</comment>
<evidence type="ECO:0000313" key="15">
    <source>
        <dbReference type="EMBL" id="TQR38185.1"/>
    </source>
</evidence>
<keyword evidence="8" id="KW-0067">ATP-binding</keyword>
<evidence type="ECO:0000313" key="16">
    <source>
        <dbReference type="Proteomes" id="UP000317944"/>
    </source>
</evidence>
<feature type="transmembrane region" description="Helical" evidence="12">
    <location>
        <begin position="426"/>
        <end position="446"/>
    </location>
</feature>
<keyword evidence="12" id="KW-0812">Transmembrane</keyword>
<evidence type="ECO:0000256" key="7">
    <source>
        <dbReference type="ARBA" id="ARBA00022777"/>
    </source>
</evidence>
<feature type="transmembrane region" description="Helical" evidence="12">
    <location>
        <begin position="249"/>
        <end position="269"/>
    </location>
</feature>
<dbReference type="EMBL" id="SADV01000002">
    <property type="protein sequence ID" value="TQR38185.1"/>
    <property type="molecule type" value="Genomic_DNA"/>
</dbReference>
<dbReference type="Pfam" id="PF07695">
    <property type="entry name" value="7TMR-DISM_7TM"/>
    <property type="match status" value="1"/>
</dbReference>
<dbReference type="SUPFAM" id="SSF55874">
    <property type="entry name" value="ATPase domain of HSP90 chaperone/DNA topoisomerase II/histidine kinase"/>
    <property type="match status" value="2"/>
</dbReference>
<feature type="transmembrane region" description="Helical" evidence="12">
    <location>
        <begin position="306"/>
        <end position="328"/>
    </location>
</feature>
<feature type="modified residue" description="4-aspartylphosphate" evidence="11">
    <location>
        <position position="783"/>
    </location>
</feature>
<dbReference type="CDD" id="cd00082">
    <property type="entry name" value="HisKA"/>
    <property type="match status" value="1"/>
</dbReference>
<dbReference type="InterPro" id="IPR010559">
    <property type="entry name" value="Sig_transdc_His_kin_internal"/>
</dbReference>
<dbReference type="AlphaFoldDB" id="A0A544UWF7"/>
<feature type="transmembrane region" description="Helical" evidence="12">
    <location>
        <begin position="276"/>
        <end position="294"/>
    </location>
</feature>
<dbReference type="Pfam" id="PF00512">
    <property type="entry name" value="HisKA"/>
    <property type="match status" value="1"/>
</dbReference>
<evidence type="ECO:0000259" key="13">
    <source>
        <dbReference type="PROSITE" id="PS50109"/>
    </source>
</evidence>
<dbReference type="InterPro" id="IPR011006">
    <property type="entry name" value="CheY-like_superfamily"/>
</dbReference>
<evidence type="ECO:0000256" key="1">
    <source>
        <dbReference type="ARBA" id="ARBA00000085"/>
    </source>
</evidence>
<dbReference type="PROSITE" id="PS50110">
    <property type="entry name" value="RESPONSE_REGULATORY"/>
    <property type="match status" value="1"/>
</dbReference>
<gene>
    <name evidence="15" type="ORF">C7Y47_02715</name>
</gene>
<dbReference type="InterPro" id="IPR036890">
    <property type="entry name" value="HATPase_C_sf"/>
</dbReference>
<dbReference type="Proteomes" id="UP000317944">
    <property type="component" value="Unassembled WGS sequence"/>
</dbReference>
<dbReference type="InterPro" id="IPR001789">
    <property type="entry name" value="Sig_transdc_resp-reg_receiver"/>
</dbReference>
<feature type="domain" description="Histidine kinase" evidence="13">
    <location>
        <begin position="472"/>
        <end position="687"/>
    </location>
</feature>
<evidence type="ECO:0000256" key="4">
    <source>
        <dbReference type="ARBA" id="ARBA00022553"/>
    </source>
</evidence>
<evidence type="ECO:0000256" key="9">
    <source>
        <dbReference type="ARBA" id="ARBA00023012"/>
    </source>
</evidence>
<dbReference type="GO" id="GO:0000155">
    <property type="term" value="F:phosphorelay sensor kinase activity"/>
    <property type="evidence" value="ECO:0007669"/>
    <property type="project" value="InterPro"/>
</dbReference>
<keyword evidence="4 11" id="KW-0597">Phosphoprotein</keyword>
<dbReference type="SUPFAM" id="SSF52172">
    <property type="entry name" value="CheY-like"/>
    <property type="match status" value="1"/>
</dbReference>
<keyword evidence="5" id="KW-0808">Transferase</keyword>
<protein>
    <recommendedName>
        <fullName evidence="10">Circadian input-output histidine kinase CikA</fullName>
        <ecNumber evidence="3">2.7.13.3</ecNumber>
    </recommendedName>
</protein>
<dbReference type="InterPro" id="IPR036097">
    <property type="entry name" value="HisK_dim/P_sf"/>
</dbReference>
<keyword evidence="6" id="KW-0547">Nucleotide-binding</keyword>
<feature type="domain" description="Response regulatory" evidence="14">
    <location>
        <begin position="734"/>
        <end position="850"/>
    </location>
</feature>
<dbReference type="InterPro" id="IPR011623">
    <property type="entry name" value="7TMR_DISM_rcpt_extracell_dom1"/>
</dbReference>
<evidence type="ECO:0000256" key="5">
    <source>
        <dbReference type="ARBA" id="ARBA00022679"/>
    </source>
</evidence>
<reference evidence="15 16" key="1">
    <citation type="submission" date="2018-03" db="EMBL/GenBank/DDBJ databases">
        <title>Aerobic endospore-forming bacteria genome sequencing and assembly.</title>
        <authorList>
            <person name="Cavalcante D.A."/>
            <person name="Driks A."/>
            <person name="Putonti C."/>
            <person name="De-Souza M.T."/>
        </authorList>
    </citation>
    <scope>NUCLEOTIDE SEQUENCE [LARGE SCALE GENOMIC DNA]</scope>
    <source>
        <strain evidence="15 16">SDF0037</strain>
    </source>
</reference>
<dbReference type="SUPFAM" id="SSF47384">
    <property type="entry name" value="Homodimeric domain of signal transducing histidine kinase"/>
    <property type="match status" value="1"/>
</dbReference>
<dbReference type="EC" id="2.7.13.3" evidence="3"/>
<dbReference type="SMART" id="SM00387">
    <property type="entry name" value="HATPase_c"/>
    <property type="match status" value="2"/>
</dbReference>
<comment type="caution">
    <text evidence="15">The sequence shown here is derived from an EMBL/GenBank/DDBJ whole genome shotgun (WGS) entry which is preliminary data.</text>
</comment>
<evidence type="ECO:0000256" key="12">
    <source>
        <dbReference type="SAM" id="Phobius"/>
    </source>
</evidence>
<dbReference type="RefSeq" id="WP_142507368.1">
    <property type="nucleotide sequence ID" value="NZ_SADV01000002.1"/>
</dbReference>
<evidence type="ECO:0000256" key="8">
    <source>
        <dbReference type="ARBA" id="ARBA00022840"/>
    </source>
</evidence>
<sequence length="1051" mass="119105">MKQQKSSFISTSFIFKKIKKTITFEGEINLFVEIYYMIIFSKKITVFIVSGLFFSFLTFLHFTWMNFTNIATGVEAIQGTVDLRSIDTSHNFIVKLQREWEFYPNVLLASENAQSVDQNKVYTNQPESWDQYFKNNEKVHYGSYRLKILKEHSSPQMYGITIPEGLAPYELYINGQSIGGLGNLTTSLTQTAPIGRPITYYFTLNTIESEIIIQGVQTNPYVQGGFQREIILGDLHSMEQSKSFSIETQMAVCLVFLIYVLFAILLWGMGIRNKTLFYFAMITISACLTILTSSNRILFSYLPINWIWANKLTYFSYIHNALFFVLLLRELMKEYSKPKILTIVPWVCAFYLLFIVVAPIEYIFKTKMIFIILFIVSPIIITIFTLIIALKGQKGVIFLLLTGTAMATNSLFLPLRQNTALPYSHYPFDILIGITALSGFWFTSYFQTTLQTEKLSAKLKKEITTKDYFLANTSHELRNPLHGMMSIAQTMLAKQVDKDDQNDLKLMVRIGNHMTHLLDDLLDLVKLKEKTLQLQPKPLNAYKLASGVSNMFRFMLKGKPIELIVRIPSNSPFVFADETRLIQIFANLIHNAIKFTEHGSITIDAQVVGKQLYISVTDTGIGIDKNMQESVFEPYEQVDSTMTSIGGGLGLGLSICQELVSLHGGTMSVSSTIGRGSIFTFSLPIAKSQNVEDSELNVEKDPASFKYSLLNDLSREYNIAATTETNSLVTSHARILIVDDDAVNLQVLVNAFSTDSFEIETALSGTEALDMLQNNNYDLVISDIMMPHMSGYDLAKHIREKFSISELPLLFLTARQQSEDIRLAFLSGANDYVKKPMEYMELKSRVQALIQVKQSSEERLRIEAAWLQAQIQPHFFFNTINSIISLHGIDEEKMEELLLAFSDYLQTSFDFQNVDLVVPIDYELKLVRAYLAIEQIRFGDRVHVVWDLPNEMELFVPPLSIQTLVENAIQHGILPLREGGTVTISIQEVKDHFTIGISDNGVGFEPKTSHKKTSVGLINTEQRLKLLFGVELIVDSVIGQGTTISFSIPKN</sequence>
<dbReference type="Pfam" id="PF02518">
    <property type="entry name" value="HATPase_c"/>
    <property type="match status" value="2"/>
</dbReference>
<keyword evidence="12" id="KW-1133">Transmembrane helix</keyword>
<dbReference type="PANTHER" id="PTHR43547">
    <property type="entry name" value="TWO-COMPONENT HISTIDINE KINASE"/>
    <property type="match status" value="1"/>
</dbReference>
<dbReference type="SMART" id="SM00388">
    <property type="entry name" value="HisKA"/>
    <property type="match status" value="1"/>
</dbReference>
<evidence type="ECO:0000256" key="2">
    <source>
        <dbReference type="ARBA" id="ARBA00006402"/>
    </source>
</evidence>
<comment type="similarity">
    <text evidence="2">In the N-terminal section; belongs to the phytochrome family.</text>
</comment>
<dbReference type="InterPro" id="IPR003661">
    <property type="entry name" value="HisK_dim/P_dom"/>
</dbReference>
<dbReference type="InterPro" id="IPR005467">
    <property type="entry name" value="His_kinase_dom"/>
</dbReference>
<dbReference type="Gene3D" id="1.10.287.130">
    <property type="match status" value="1"/>
</dbReference>
<dbReference type="PANTHER" id="PTHR43547:SF2">
    <property type="entry name" value="HYBRID SIGNAL TRANSDUCTION HISTIDINE KINASE C"/>
    <property type="match status" value="1"/>
</dbReference>
<dbReference type="GO" id="GO:0005524">
    <property type="term" value="F:ATP binding"/>
    <property type="evidence" value="ECO:0007669"/>
    <property type="project" value="UniProtKB-KW"/>
</dbReference>
<dbReference type="CDD" id="cd17574">
    <property type="entry name" value="REC_OmpR"/>
    <property type="match status" value="1"/>
</dbReference>
<dbReference type="Gene3D" id="3.40.50.2300">
    <property type="match status" value="1"/>
</dbReference>
<dbReference type="InterPro" id="IPR004358">
    <property type="entry name" value="Sig_transdc_His_kin-like_C"/>
</dbReference>
<dbReference type="SMART" id="SM00448">
    <property type="entry name" value="REC"/>
    <property type="match status" value="1"/>
</dbReference>
<dbReference type="InterPro" id="IPR003594">
    <property type="entry name" value="HATPase_dom"/>
</dbReference>
<feature type="transmembrane region" description="Helical" evidence="12">
    <location>
        <begin position="340"/>
        <end position="362"/>
    </location>
</feature>
<evidence type="ECO:0000256" key="11">
    <source>
        <dbReference type="PROSITE-ProRule" id="PRU00169"/>
    </source>
</evidence>
<organism evidence="15 16">
    <name type="scientific">Lysinibacillus sphaericus</name>
    <name type="common">Bacillus sphaericus</name>
    <dbReference type="NCBI Taxonomy" id="1421"/>
    <lineage>
        <taxon>Bacteria</taxon>
        <taxon>Bacillati</taxon>
        <taxon>Bacillota</taxon>
        <taxon>Bacilli</taxon>
        <taxon>Bacillales</taxon>
        <taxon>Bacillaceae</taxon>
        <taxon>Lysinibacillus</taxon>
    </lineage>
</organism>
<feature type="transmembrane region" description="Helical" evidence="12">
    <location>
        <begin position="396"/>
        <end position="414"/>
    </location>
</feature>
<keyword evidence="12" id="KW-0472">Membrane</keyword>
<feature type="transmembrane region" description="Helical" evidence="12">
    <location>
        <begin position="368"/>
        <end position="389"/>
    </location>
</feature>
<dbReference type="Gene3D" id="3.30.565.10">
    <property type="entry name" value="Histidine kinase-like ATPase, C-terminal domain"/>
    <property type="match status" value="2"/>
</dbReference>
<keyword evidence="9" id="KW-0902">Two-component regulatory system</keyword>
<evidence type="ECO:0000256" key="10">
    <source>
        <dbReference type="ARBA" id="ARBA00074306"/>
    </source>
</evidence>